<comment type="caution">
    <text evidence="2">The sequence shown here is derived from an EMBL/GenBank/DDBJ whole genome shotgun (WGS) entry which is preliminary data.</text>
</comment>
<evidence type="ECO:0000313" key="3">
    <source>
        <dbReference type="Proteomes" id="UP000267448"/>
    </source>
</evidence>
<dbReference type="RefSeq" id="WP_126519578.1">
    <property type="nucleotide sequence ID" value="NZ_RXNU01000003.1"/>
</dbReference>
<keyword evidence="2" id="KW-0808">Transferase</keyword>
<keyword evidence="3" id="KW-1185">Reference proteome</keyword>
<dbReference type="Gene3D" id="3.90.550.10">
    <property type="entry name" value="Spore Coat Polysaccharide Biosynthesis Protein SpsA, Chain A"/>
    <property type="match status" value="1"/>
</dbReference>
<feature type="domain" description="Glycosyltransferase 2-like" evidence="1">
    <location>
        <begin position="5"/>
        <end position="89"/>
    </location>
</feature>
<sequence length="92" mass="10074">MKPISIIIITLNEEKRIGSLLESLSLQTYQNFEVIVIDSNSQDSTVQLALSYSEILPSLTVERIATKGVGLGRNTGAKLATHEQLLFLDVAD</sequence>
<dbReference type="EMBL" id="RXNU01000003">
    <property type="protein sequence ID" value="RTR39555.1"/>
    <property type="molecule type" value="Genomic_DNA"/>
</dbReference>
<dbReference type="InterPro" id="IPR029044">
    <property type="entry name" value="Nucleotide-diphossugar_trans"/>
</dbReference>
<reference evidence="2 3" key="1">
    <citation type="submission" date="2018-12" db="EMBL/GenBank/DDBJ databases">
        <authorList>
            <person name="Yu L."/>
        </authorList>
    </citation>
    <scope>NUCLEOTIDE SEQUENCE [LARGE SCALE GENOMIC DNA]</scope>
    <source>
        <strain evidence="2 3">HAW-EB2</strain>
    </source>
</reference>
<dbReference type="SUPFAM" id="SSF53448">
    <property type="entry name" value="Nucleotide-diphospho-sugar transferases"/>
    <property type="match status" value="1"/>
</dbReference>
<evidence type="ECO:0000313" key="2">
    <source>
        <dbReference type="EMBL" id="RTR39555.1"/>
    </source>
</evidence>
<accession>A0A431WVT5</accession>
<dbReference type="Proteomes" id="UP000267448">
    <property type="component" value="Unassembled WGS sequence"/>
</dbReference>
<name>A0A431WVT5_9GAMM</name>
<dbReference type="InterPro" id="IPR001173">
    <property type="entry name" value="Glyco_trans_2-like"/>
</dbReference>
<dbReference type="AlphaFoldDB" id="A0A431WVT5"/>
<dbReference type="CDD" id="cd00761">
    <property type="entry name" value="Glyco_tranf_GTA_type"/>
    <property type="match status" value="1"/>
</dbReference>
<dbReference type="PANTHER" id="PTHR22916:SF64">
    <property type="entry name" value="TRANSFERASE, PUTATIVE-RELATED"/>
    <property type="match status" value="1"/>
</dbReference>
<evidence type="ECO:0000259" key="1">
    <source>
        <dbReference type="Pfam" id="PF00535"/>
    </source>
</evidence>
<dbReference type="Pfam" id="PF00535">
    <property type="entry name" value="Glycos_transf_2"/>
    <property type="match status" value="1"/>
</dbReference>
<protein>
    <submittedName>
        <fullName evidence="2">Glycosyltransferase family 2 protein</fullName>
    </submittedName>
</protein>
<dbReference type="OrthoDB" id="396512at2"/>
<organism evidence="2 3">
    <name type="scientific">Shewanella canadensis</name>
    <dbReference type="NCBI Taxonomy" id="271096"/>
    <lineage>
        <taxon>Bacteria</taxon>
        <taxon>Pseudomonadati</taxon>
        <taxon>Pseudomonadota</taxon>
        <taxon>Gammaproteobacteria</taxon>
        <taxon>Alteromonadales</taxon>
        <taxon>Shewanellaceae</taxon>
        <taxon>Shewanella</taxon>
    </lineage>
</organism>
<dbReference type="PANTHER" id="PTHR22916">
    <property type="entry name" value="GLYCOSYLTRANSFERASE"/>
    <property type="match status" value="1"/>
</dbReference>
<dbReference type="GO" id="GO:0016758">
    <property type="term" value="F:hexosyltransferase activity"/>
    <property type="evidence" value="ECO:0007669"/>
    <property type="project" value="UniProtKB-ARBA"/>
</dbReference>
<proteinExistence type="predicted"/>
<gene>
    <name evidence="2" type="ORF">EKG38_07050</name>
</gene>